<evidence type="ECO:0000313" key="3">
    <source>
        <dbReference type="Proteomes" id="UP000186922"/>
    </source>
</evidence>
<keyword evidence="1" id="KW-0812">Transmembrane</keyword>
<gene>
    <name evidence="2" type="primary">RvY_05529</name>
    <name evidence="2" type="synonym">RvY_05529.2</name>
    <name evidence="2" type="ORF">RvY_05529-2</name>
</gene>
<keyword evidence="1" id="KW-0472">Membrane</keyword>
<feature type="transmembrane region" description="Helical" evidence="1">
    <location>
        <begin position="62"/>
        <end position="86"/>
    </location>
</feature>
<comment type="caution">
    <text evidence="2">The sequence shown here is derived from an EMBL/GenBank/DDBJ whole genome shotgun (WGS) entry which is preliminary data.</text>
</comment>
<keyword evidence="1" id="KW-1133">Transmembrane helix</keyword>
<protein>
    <recommendedName>
        <fullName evidence="4">Transmembrane protein</fullName>
    </recommendedName>
</protein>
<accession>A0A1D1UVV9</accession>
<reference evidence="2 3" key="1">
    <citation type="journal article" date="2016" name="Nat. Commun.">
        <title>Extremotolerant tardigrade genome and improved radiotolerance of human cultured cells by tardigrade-unique protein.</title>
        <authorList>
            <person name="Hashimoto T."/>
            <person name="Horikawa D.D."/>
            <person name="Saito Y."/>
            <person name="Kuwahara H."/>
            <person name="Kozuka-Hata H."/>
            <person name="Shin-I T."/>
            <person name="Minakuchi Y."/>
            <person name="Ohishi K."/>
            <person name="Motoyama A."/>
            <person name="Aizu T."/>
            <person name="Enomoto A."/>
            <person name="Kondo K."/>
            <person name="Tanaka S."/>
            <person name="Hara Y."/>
            <person name="Koshikawa S."/>
            <person name="Sagara H."/>
            <person name="Miura T."/>
            <person name="Yokobori S."/>
            <person name="Miyagawa K."/>
            <person name="Suzuki Y."/>
            <person name="Kubo T."/>
            <person name="Oyama M."/>
            <person name="Kohara Y."/>
            <person name="Fujiyama A."/>
            <person name="Arakawa K."/>
            <person name="Katayama T."/>
            <person name="Toyoda A."/>
            <person name="Kunieda T."/>
        </authorList>
    </citation>
    <scope>NUCLEOTIDE SEQUENCE [LARGE SCALE GENOMIC DNA]</scope>
    <source>
        <strain evidence="2 3">YOKOZUNA-1</strain>
    </source>
</reference>
<sequence length="128" mass="14660">MNAIPRRPMLITSTCEARMSTKDAFGNRPKSSQLPLRSSFELRAKQETQATILSLWLVIRRLLVFAKFRACCFVTLYCPCSFPYFLPLLLRSQSRYVLATACRQSVFNLLCIPLLTLLLYSASNIFIL</sequence>
<dbReference type="Proteomes" id="UP000186922">
    <property type="component" value="Unassembled WGS sequence"/>
</dbReference>
<dbReference type="AlphaFoldDB" id="A0A1D1UVV9"/>
<proteinExistence type="predicted"/>
<organism evidence="2 3">
    <name type="scientific">Ramazzottius varieornatus</name>
    <name type="common">Water bear</name>
    <name type="synonym">Tardigrade</name>
    <dbReference type="NCBI Taxonomy" id="947166"/>
    <lineage>
        <taxon>Eukaryota</taxon>
        <taxon>Metazoa</taxon>
        <taxon>Ecdysozoa</taxon>
        <taxon>Tardigrada</taxon>
        <taxon>Eutardigrada</taxon>
        <taxon>Parachela</taxon>
        <taxon>Hypsibioidea</taxon>
        <taxon>Ramazzottiidae</taxon>
        <taxon>Ramazzottius</taxon>
    </lineage>
</organism>
<feature type="transmembrane region" description="Helical" evidence="1">
    <location>
        <begin position="106"/>
        <end position="127"/>
    </location>
</feature>
<name>A0A1D1UVV9_RAMVA</name>
<evidence type="ECO:0000313" key="2">
    <source>
        <dbReference type="EMBL" id="GAU93611.1"/>
    </source>
</evidence>
<evidence type="ECO:0008006" key="4">
    <source>
        <dbReference type="Google" id="ProtNLM"/>
    </source>
</evidence>
<dbReference type="EMBL" id="BDGG01000002">
    <property type="protein sequence ID" value="GAU93611.1"/>
    <property type="molecule type" value="Genomic_DNA"/>
</dbReference>
<evidence type="ECO:0000256" key="1">
    <source>
        <dbReference type="SAM" id="Phobius"/>
    </source>
</evidence>
<keyword evidence="3" id="KW-1185">Reference proteome</keyword>